<dbReference type="EMBL" id="ML119649">
    <property type="protein sequence ID" value="RPA86448.1"/>
    <property type="molecule type" value="Genomic_DNA"/>
</dbReference>
<protein>
    <submittedName>
        <fullName evidence="1">Uncharacterized protein</fullName>
    </submittedName>
</protein>
<evidence type="ECO:0000313" key="2">
    <source>
        <dbReference type="Proteomes" id="UP000275078"/>
    </source>
</evidence>
<accession>A0A3N4INZ3</accession>
<dbReference type="Proteomes" id="UP000275078">
    <property type="component" value="Unassembled WGS sequence"/>
</dbReference>
<name>A0A3N4INZ3_ASCIM</name>
<gene>
    <name evidence="1" type="ORF">BJ508DRAFT_372714</name>
</gene>
<dbReference type="AlphaFoldDB" id="A0A3N4INZ3"/>
<keyword evidence="2" id="KW-1185">Reference proteome</keyword>
<reference evidence="1 2" key="1">
    <citation type="journal article" date="2018" name="Nat. Ecol. Evol.">
        <title>Pezizomycetes genomes reveal the molecular basis of ectomycorrhizal truffle lifestyle.</title>
        <authorList>
            <person name="Murat C."/>
            <person name="Payen T."/>
            <person name="Noel B."/>
            <person name="Kuo A."/>
            <person name="Morin E."/>
            <person name="Chen J."/>
            <person name="Kohler A."/>
            <person name="Krizsan K."/>
            <person name="Balestrini R."/>
            <person name="Da Silva C."/>
            <person name="Montanini B."/>
            <person name="Hainaut M."/>
            <person name="Levati E."/>
            <person name="Barry K.W."/>
            <person name="Belfiori B."/>
            <person name="Cichocki N."/>
            <person name="Clum A."/>
            <person name="Dockter R.B."/>
            <person name="Fauchery L."/>
            <person name="Guy J."/>
            <person name="Iotti M."/>
            <person name="Le Tacon F."/>
            <person name="Lindquist E.A."/>
            <person name="Lipzen A."/>
            <person name="Malagnac F."/>
            <person name="Mello A."/>
            <person name="Molinier V."/>
            <person name="Miyauchi S."/>
            <person name="Poulain J."/>
            <person name="Riccioni C."/>
            <person name="Rubini A."/>
            <person name="Sitrit Y."/>
            <person name="Splivallo R."/>
            <person name="Traeger S."/>
            <person name="Wang M."/>
            <person name="Zifcakova L."/>
            <person name="Wipf D."/>
            <person name="Zambonelli A."/>
            <person name="Paolocci F."/>
            <person name="Nowrousian M."/>
            <person name="Ottonello S."/>
            <person name="Baldrian P."/>
            <person name="Spatafora J.W."/>
            <person name="Henrissat B."/>
            <person name="Nagy L.G."/>
            <person name="Aury J.M."/>
            <person name="Wincker P."/>
            <person name="Grigoriev I.V."/>
            <person name="Bonfante P."/>
            <person name="Martin F.M."/>
        </authorList>
    </citation>
    <scope>NUCLEOTIDE SEQUENCE [LARGE SCALE GENOMIC DNA]</scope>
    <source>
        <strain evidence="1 2">RN42</strain>
    </source>
</reference>
<proteinExistence type="predicted"/>
<organism evidence="1 2">
    <name type="scientific">Ascobolus immersus RN42</name>
    <dbReference type="NCBI Taxonomy" id="1160509"/>
    <lineage>
        <taxon>Eukaryota</taxon>
        <taxon>Fungi</taxon>
        <taxon>Dikarya</taxon>
        <taxon>Ascomycota</taxon>
        <taxon>Pezizomycotina</taxon>
        <taxon>Pezizomycetes</taxon>
        <taxon>Pezizales</taxon>
        <taxon>Ascobolaceae</taxon>
        <taxon>Ascobolus</taxon>
    </lineage>
</organism>
<sequence>MNSVARHGTESRPDRFASTIWYDRTISTAPAAQRYLSMYAAPNGIKAIKRGHKACCGTMLSCVRYRNGKIAPFHVVGCSCCIFLSIVDTVVFQPSLGKSGRTCISQCVCFPSASQIIDMIAYVRRKSFGWKLQPQADHGRYEDCVMARLCICDGQDGLAGVAFRAIDCCVEPRLSTCYSQVRVIEQTNIISQHYTSKKGRVSLFAISFLTPRKYKYCINPRILGIFFPGFLKRNQSAMSLLSLPPELHLLLGQHLDFFSLCRLSVLHPQLGRIYQPLFFEQLLIRAQSYDGPPFEIVLPEMWAYGDSNPIKGNASAFTDRTCGVKEAAACMNVAEIENLANWTITALQKAYKQAGHGPIMAAKNLLRRLLKCCLFMVAREVQLIAVIDKIGKVLGKQINRLDGSSIAITMAQLVILLDHTGRPGLEVAGGDWCLAHMCKNGADLEKGRERLYKSFEALIASGLDINAFFKGDFAFPPQLGYAENRKRVKTNQEQEHFQDSAVPSSGPESCFEPESFGYSITYACYYRNPRLVRFLLRHGARVNILSFDSIDDIPATAACAFHTSLLPTGRTTNSDKCDTDPDEIPKSLKDFTVATLETLDILKEANPWFPLLEPNPEVINTECRGCHRHSDSYQAPWGTLLESFSSSNTPWSELRRYIFTKQRRQGYLNVHRYGRNDPVPTAWKHYYVKSVADKLLDLGVEPSRDCSLKLVRQRRRDDILMFIVRAFKPDDPEEESLRLWLLKRFFTGGADGGPVKLREGLLDVNMTARRQQNITAISSIVEEFILSVMKPEYKGRYAVIMSEAQSFRLSPICVDEGQFPGVEKSEAWEVMEYLMQVGARTGLKSHTRFSGWRGGKWTPVKIARQAGWEKLVDVLEKGRGLGRVRREYDEGSDEEDVDTDTELEPVQIQPIQPIWR</sequence>
<evidence type="ECO:0000313" key="1">
    <source>
        <dbReference type="EMBL" id="RPA86448.1"/>
    </source>
</evidence>